<dbReference type="PANTHER" id="PTHR24322">
    <property type="entry name" value="PKSB"/>
    <property type="match status" value="1"/>
</dbReference>
<feature type="non-terminal residue" evidence="5">
    <location>
        <position position="298"/>
    </location>
</feature>
<dbReference type="Gene3D" id="3.40.50.720">
    <property type="entry name" value="NAD(P)-binding Rossmann-like Domain"/>
    <property type="match status" value="1"/>
</dbReference>
<comment type="similarity">
    <text evidence="1 3">Belongs to the short-chain dehydrogenases/reductases (SDR) family.</text>
</comment>
<comment type="caution">
    <text evidence="5">The sequence shown here is derived from an EMBL/GenBank/DDBJ whole genome shotgun (WGS) entry which is preliminary data.</text>
</comment>
<dbReference type="GO" id="GO:0016616">
    <property type="term" value="F:oxidoreductase activity, acting on the CH-OH group of donors, NAD or NADP as acceptor"/>
    <property type="evidence" value="ECO:0007669"/>
    <property type="project" value="TreeGrafter"/>
</dbReference>
<feature type="transmembrane region" description="Helical" evidence="4">
    <location>
        <begin position="16"/>
        <end position="35"/>
    </location>
</feature>
<dbReference type="InterPro" id="IPR002347">
    <property type="entry name" value="SDR_fam"/>
</dbReference>
<reference evidence="5" key="1">
    <citation type="journal article" date="2023" name="IScience">
        <title>Live-bearing cockroach genome reveals convergent evolutionary mechanisms linked to viviparity in insects and beyond.</title>
        <authorList>
            <person name="Fouks B."/>
            <person name="Harrison M.C."/>
            <person name="Mikhailova A.A."/>
            <person name="Marchal E."/>
            <person name="English S."/>
            <person name="Carruthers M."/>
            <person name="Jennings E.C."/>
            <person name="Chiamaka E.L."/>
            <person name="Frigard R.A."/>
            <person name="Pippel M."/>
            <person name="Attardo G.M."/>
            <person name="Benoit J.B."/>
            <person name="Bornberg-Bauer E."/>
            <person name="Tobe S.S."/>
        </authorList>
    </citation>
    <scope>NUCLEOTIDE SEQUENCE</scope>
    <source>
        <strain evidence="5">Stay&amp;Tobe</strain>
    </source>
</reference>
<keyword evidence="4" id="KW-0472">Membrane</keyword>
<evidence type="ECO:0000256" key="2">
    <source>
        <dbReference type="ARBA" id="ARBA00023002"/>
    </source>
</evidence>
<dbReference type="Pfam" id="PF00106">
    <property type="entry name" value="adh_short"/>
    <property type="match status" value="1"/>
</dbReference>
<dbReference type="SUPFAM" id="SSF51735">
    <property type="entry name" value="NAD(P)-binding Rossmann-fold domains"/>
    <property type="match status" value="1"/>
</dbReference>
<keyword evidence="6" id="KW-1185">Reference proteome</keyword>
<evidence type="ECO:0000256" key="1">
    <source>
        <dbReference type="ARBA" id="ARBA00006484"/>
    </source>
</evidence>
<evidence type="ECO:0000313" key="5">
    <source>
        <dbReference type="EMBL" id="KAJ9577959.1"/>
    </source>
</evidence>
<evidence type="ECO:0000256" key="3">
    <source>
        <dbReference type="RuleBase" id="RU000363"/>
    </source>
</evidence>
<gene>
    <name evidence="5" type="ORF">L9F63_025180</name>
</gene>
<evidence type="ECO:0000313" key="6">
    <source>
        <dbReference type="Proteomes" id="UP001233999"/>
    </source>
</evidence>
<dbReference type="AlphaFoldDB" id="A0AAD7ZCE0"/>
<keyword evidence="4" id="KW-0812">Transmembrane</keyword>
<keyword evidence="2" id="KW-0560">Oxidoreductase</keyword>
<name>A0AAD7ZCE0_DIPPU</name>
<dbReference type="PRINTS" id="PR00080">
    <property type="entry name" value="SDRFAMILY"/>
</dbReference>
<reference evidence="5" key="2">
    <citation type="submission" date="2023-05" db="EMBL/GenBank/DDBJ databases">
        <authorList>
            <person name="Fouks B."/>
        </authorList>
    </citation>
    <scope>NUCLEOTIDE SEQUENCE</scope>
    <source>
        <strain evidence="5">Stay&amp;Tobe</strain>
        <tissue evidence="5">Testes</tissue>
    </source>
</reference>
<dbReference type="PRINTS" id="PR00081">
    <property type="entry name" value="GDHRDH"/>
</dbReference>
<dbReference type="GO" id="GO:0005811">
    <property type="term" value="C:lipid droplet"/>
    <property type="evidence" value="ECO:0007669"/>
    <property type="project" value="TreeGrafter"/>
</dbReference>
<sequence>VAMTTASTPHKRYVQLLYFAVGIVLAMVQSAYSVMKSTYQRLRPQPAKSLHGKIVLISAAGHDLGRQLALEFWRHGCTVVCVDTDQNANNLTAHNINTRHHRNLQNTEETKKERCIAAYAYTCDVRDRIQVATLASRVQQDVGQVDILVNNTGIKPLLHVEPAKAVDVVNVNLLSHFWMVLAFLPSMVKRNEGHVVAISSVAGLCGLANKEPHSTSKYPAAGFMKALSKEMRLDSHNIKFTCAYSYFVNSTTDLPEQLDLRIPELSPEHAAIEIVNAVRHNIDTITVPKSLLFWLNVF</sequence>
<feature type="non-terminal residue" evidence="5">
    <location>
        <position position="1"/>
    </location>
</feature>
<evidence type="ECO:0000256" key="4">
    <source>
        <dbReference type="SAM" id="Phobius"/>
    </source>
</evidence>
<dbReference type="InterPro" id="IPR036291">
    <property type="entry name" value="NAD(P)-bd_dom_sf"/>
</dbReference>
<dbReference type="Proteomes" id="UP001233999">
    <property type="component" value="Unassembled WGS sequence"/>
</dbReference>
<protein>
    <submittedName>
        <fullName evidence="5">Uncharacterized protein</fullName>
    </submittedName>
</protein>
<proteinExistence type="inferred from homology"/>
<organism evidence="5 6">
    <name type="scientific">Diploptera punctata</name>
    <name type="common">Pacific beetle cockroach</name>
    <dbReference type="NCBI Taxonomy" id="6984"/>
    <lineage>
        <taxon>Eukaryota</taxon>
        <taxon>Metazoa</taxon>
        <taxon>Ecdysozoa</taxon>
        <taxon>Arthropoda</taxon>
        <taxon>Hexapoda</taxon>
        <taxon>Insecta</taxon>
        <taxon>Pterygota</taxon>
        <taxon>Neoptera</taxon>
        <taxon>Polyneoptera</taxon>
        <taxon>Dictyoptera</taxon>
        <taxon>Blattodea</taxon>
        <taxon>Blaberoidea</taxon>
        <taxon>Blaberidae</taxon>
        <taxon>Diplopterinae</taxon>
        <taxon>Diploptera</taxon>
    </lineage>
</organism>
<keyword evidence="4" id="KW-1133">Transmembrane helix</keyword>
<dbReference type="PANTHER" id="PTHR24322:SF736">
    <property type="entry name" value="RETINOL DEHYDROGENASE 10"/>
    <property type="match status" value="1"/>
</dbReference>
<dbReference type="EMBL" id="JASPKZ010009159">
    <property type="protein sequence ID" value="KAJ9577959.1"/>
    <property type="molecule type" value="Genomic_DNA"/>
</dbReference>
<accession>A0AAD7ZCE0</accession>